<evidence type="ECO:0000313" key="2">
    <source>
        <dbReference type="EMBL" id="MCU7551474.1"/>
    </source>
</evidence>
<dbReference type="AlphaFoldDB" id="A0A9X2XPQ0"/>
<feature type="transmembrane region" description="Helical" evidence="1">
    <location>
        <begin position="67"/>
        <end position="85"/>
    </location>
</feature>
<dbReference type="Proteomes" id="UP001155483">
    <property type="component" value="Unassembled WGS sequence"/>
</dbReference>
<feature type="transmembrane region" description="Helical" evidence="1">
    <location>
        <begin position="38"/>
        <end position="61"/>
    </location>
</feature>
<keyword evidence="3" id="KW-1185">Reference proteome</keyword>
<dbReference type="EMBL" id="JAOTIF010000020">
    <property type="protein sequence ID" value="MCU7551474.1"/>
    <property type="molecule type" value="Genomic_DNA"/>
</dbReference>
<organism evidence="2 3">
    <name type="scientific">Paraflavisolibacter caeni</name>
    <dbReference type="NCBI Taxonomy" id="2982496"/>
    <lineage>
        <taxon>Bacteria</taxon>
        <taxon>Pseudomonadati</taxon>
        <taxon>Bacteroidota</taxon>
        <taxon>Chitinophagia</taxon>
        <taxon>Chitinophagales</taxon>
        <taxon>Chitinophagaceae</taxon>
        <taxon>Paraflavisolibacter</taxon>
    </lineage>
</organism>
<reference evidence="2" key="1">
    <citation type="submission" date="2022-09" db="EMBL/GenBank/DDBJ databases">
        <authorList>
            <person name="Yuan C."/>
            <person name="Ke Z."/>
        </authorList>
    </citation>
    <scope>NUCLEOTIDE SEQUENCE</scope>
    <source>
        <strain evidence="2">LB-8</strain>
    </source>
</reference>
<evidence type="ECO:0000313" key="3">
    <source>
        <dbReference type="Proteomes" id="UP001155483"/>
    </source>
</evidence>
<protein>
    <submittedName>
        <fullName evidence="2">Uncharacterized protein</fullName>
    </submittedName>
</protein>
<feature type="transmembrane region" description="Helical" evidence="1">
    <location>
        <begin position="97"/>
        <end position="115"/>
    </location>
</feature>
<evidence type="ECO:0000256" key="1">
    <source>
        <dbReference type="SAM" id="Phobius"/>
    </source>
</evidence>
<reference evidence="2" key="2">
    <citation type="submission" date="2023-04" db="EMBL/GenBank/DDBJ databases">
        <title>Paracnuella aquatica gen. nov., sp. nov., a member of the family Chitinophagaceae isolated from a hot spring.</title>
        <authorList>
            <person name="Wang C."/>
        </authorList>
    </citation>
    <scope>NUCLEOTIDE SEQUENCE</scope>
    <source>
        <strain evidence="2">LB-8</strain>
    </source>
</reference>
<proteinExistence type="predicted"/>
<accession>A0A9X2XPQ0</accession>
<sequence length="116" mass="12598">MEATIQHVIKNTTTNATVKTQVLNNFFQWSASQEKNRFGWLAAALVIHGCALTPITLFAIVLSGNYFGFWILALVAMGASLVTNLSALPTKITIPTFFLSVIIDIAIIISCLVSIL</sequence>
<name>A0A9X2XPQ0_9BACT</name>
<keyword evidence="1" id="KW-1133">Transmembrane helix</keyword>
<comment type="caution">
    <text evidence="2">The sequence shown here is derived from an EMBL/GenBank/DDBJ whole genome shotgun (WGS) entry which is preliminary data.</text>
</comment>
<keyword evidence="1" id="KW-0472">Membrane</keyword>
<gene>
    <name evidence="2" type="ORF">OCK74_20300</name>
</gene>
<dbReference type="RefSeq" id="WP_279298913.1">
    <property type="nucleotide sequence ID" value="NZ_JAOTIF010000020.1"/>
</dbReference>
<keyword evidence="1" id="KW-0812">Transmembrane</keyword>